<dbReference type="CDD" id="cd00586">
    <property type="entry name" value="4HBT"/>
    <property type="match status" value="1"/>
</dbReference>
<dbReference type="InterPro" id="IPR029069">
    <property type="entry name" value="HotDog_dom_sf"/>
</dbReference>
<gene>
    <name evidence="1" type="ORF">SAMN05216561_101434</name>
</gene>
<organism evidence="1 2">
    <name type="scientific">Nocardioides psychrotolerans</name>
    <dbReference type="NCBI Taxonomy" id="1005945"/>
    <lineage>
        <taxon>Bacteria</taxon>
        <taxon>Bacillati</taxon>
        <taxon>Actinomycetota</taxon>
        <taxon>Actinomycetes</taxon>
        <taxon>Propionibacteriales</taxon>
        <taxon>Nocardioidaceae</taxon>
        <taxon>Nocardioides</taxon>
    </lineage>
</organism>
<sequence>MSPAPLPPTADQIRTLPSHFDRTVAPEAIDENGHMNISVYFREASWAAWLRLGELGMGEDYIGSRGLSFFTVEHSIRYLGELRLDETYAVHTGIAGRTSKAVHAVSFVLDRTHDRLACVMEVMYVHVAMDTRRACDIPDDIATALDADIATHPWVADVATGLGLRR</sequence>
<dbReference type="Pfam" id="PF13279">
    <property type="entry name" value="4HBT_2"/>
    <property type="match status" value="1"/>
</dbReference>
<dbReference type="GO" id="GO:0047617">
    <property type="term" value="F:fatty acyl-CoA hydrolase activity"/>
    <property type="evidence" value="ECO:0007669"/>
    <property type="project" value="TreeGrafter"/>
</dbReference>
<dbReference type="STRING" id="1005945.SAMN05216561_101434"/>
<accession>A0A1I3C0H3</accession>
<keyword evidence="2" id="KW-1185">Reference proteome</keyword>
<dbReference type="SUPFAM" id="SSF54637">
    <property type="entry name" value="Thioesterase/thiol ester dehydrase-isomerase"/>
    <property type="match status" value="1"/>
</dbReference>
<dbReference type="AlphaFoldDB" id="A0A1I3C0H3"/>
<protein>
    <submittedName>
        <fullName evidence="1">Acyl-CoA thioester hydrolase</fullName>
    </submittedName>
</protein>
<dbReference type="Proteomes" id="UP000198649">
    <property type="component" value="Unassembled WGS sequence"/>
</dbReference>
<dbReference type="RefSeq" id="WP_091109994.1">
    <property type="nucleotide sequence ID" value="NZ_BKAF01000001.1"/>
</dbReference>
<evidence type="ECO:0000313" key="2">
    <source>
        <dbReference type="Proteomes" id="UP000198649"/>
    </source>
</evidence>
<dbReference type="EMBL" id="FOQG01000001">
    <property type="protein sequence ID" value="SFH68108.1"/>
    <property type="molecule type" value="Genomic_DNA"/>
</dbReference>
<name>A0A1I3C0H3_9ACTN</name>
<dbReference type="OrthoDB" id="9803287at2"/>
<dbReference type="PANTHER" id="PTHR31793">
    <property type="entry name" value="4-HYDROXYBENZOYL-COA THIOESTERASE FAMILY MEMBER"/>
    <property type="match status" value="1"/>
</dbReference>
<proteinExistence type="predicted"/>
<evidence type="ECO:0000313" key="1">
    <source>
        <dbReference type="EMBL" id="SFH68108.1"/>
    </source>
</evidence>
<dbReference type="PANTHER" id="PTHR31793:SF2">
    <property type="entry name" value="BLR1345 PROTEIN"/>
    <property type="match status" value="1"/>
</dbReference>
<reference evidence="1 2" key="1">
    <citation type="submission" date="2016-10" db="EMBL/GenBank/DDBJ databases">
        <authorList>
            <person name="de Groot N.N."/>
        </authorList>
    </citation>
    <scope>NUCLEOTIDE SEQUENCE [LARGE SCALE GENOMIC DNA]</scope>
    <source>
        <strain evidence="1 2">CGMCC 1.11156</strain>
    </source>
</reference>
<keyword evidence="1" id="KW-0378">Hydrolase</keyword>
<dbReference type="Gene3D" id="3.10.129.10">
    <property type="entry name" value="Hotdog Thioesterase"/>
    <property type="match status" value="1"/>
</dbReference>
<dbReference type="InterPro" id="IPR050563">
    <property type="entry name" value="4-hydroxybenzoyl-CoA_TE"/>
</dbReference>